<gene>
    <name evidence="11" type="ORF">LV82_01548</name>
</gene>
<name>A0A2S5JH20_9RHOB</name>
<evidence type="ECO:0000256" key="4">
    <source>
        <dbReference type="ARBA" id="ARBA00022519"/>
    </source>
</evidence>
<proteinExistence type="inferred from homology"/>
<reference evidence="11 12" key="1">
    <citation type="submission" date="2018-01" db="EMBL/GenBank/DDBJ databases">
        <title>Genomic Encyclopedia of Archaeal and Bacterial Type Strains, Phase II (KMG-II): from individual species to whole genera.</title>
        <authorList>
            <person name="Goeker M."/>
        </authorList>
    </citation>
    <scope>NUCLEOTIDE SEQUENCE [LARGE SCALE GENOMIC DNA]</scope>
    <source>
        <strain evidence="11 12">DSM 12048</strain>
    </source>
</reference>
<dbReference type="EMBL" id="PRDS01000004">
    <property type="protein sequence ID" value="PPB80816.1"/>
    <property type="molecule type" value="Genomic_DNA"/>
</dbReference>
<dbReference type="Pfam" id="PF04290">
    <property type="entry name" value="DctQ"/>
    <property type="match status" value="1"/>
</dbReference>
<evidence type="ECO:0000313" key="12">
    <source>
        <dbReference type="Proteomes" id="UP000239736"/>
    </source>
</evidence>
<evidence type="ECO:0000256" key="7">
    <source>
        <dbReference type="ARBA" id="ARBA00023136"/>
    </source>
</evidence>
<comment type="subcellular location">
    <subcellularLocation>
        <location evidence="1 9">Cell inner membrane</location>
        <topology evidence="1 9">Multi-pass membrane protein</topology>
    </subcellularLocation>
</comment>
<keyword evidence="5 9" id="KW-0812">Transmembrane</keyword>
<sequence length="207" mass="22443">MITDHVIGPVTFGSGPDPCEGNKAMHCVTSSGRPVPVALRVLERFLDILARTCRVITGFSLVFLTAIFGWLVFGRYVLNATPTWVEQAALILVMTIAFLGAAVGVHENGHLSVMMLRDALPRRWNAALALASDIILGAFGVLMAVFGARLTLFKWDTMIPLLNLPEGLRSLPLTISGGLIFLFCLGHVVRRLACPGRTDPLHNQQGI</sequence>
<feature type="transmembrane region" description="Helical" evidence="9">
    <location>
        <begin position="55"/>
        <end position="78"/>
    </location>
</feature>
<keyword evidence="12" id="KW-1185">Reference proteome</keyword>
<dbReference type="AlphaFoldDB" id="A0A2S5JH20"/>
<evidence type="ECO:0000256" key="2">
    <source>
        <dbReference type="ARBA" id="ARBA00022448"/>
    </source>
</evidence>
<organism evidence="11 12">
    <name type="scientific">Albidovulum inexpectatum</name>
    <dbReference type="NCBI Taxonomy" id="196587"/>
    <lineage>
        <taxon>Bacteria</taxon>
        <taxon>Pseudomonadati</taxon>
        <taxon>Pseudomonadota</taxon>
        <taxon>Alphaproteobacteria</taxon>
        <taxon>Rhodobacterales</taxon>
        <taxon>Paracoccaceae</taxon>
        <taxon>Albidovulum</taxon>
    </lineage>
</organism>
<dbReference type="Proteomes" id="UP000239736">
    <property type="component" value="Unassembled WGS sequence"/>
</dbReference>
<dbReference type="GO" id="GO:0022857">
    <property type="term" value="F:transmembrane transporter activity"/>
    <property type="evidence" value="ECO:0007669"/>
    <property type="project" value="UniProtKB-UniRule"/>
</dbReference>
<keyword evidence="3" id="KW-1003">Cell membrane</keyword>
<evidence type="ECO:0000256" key="8">
    <source>
        <dbReference type="ARBA" id="ARBA00038436"/>
    </source>
</evidence>
<evidence type="ECO:0000259" key="10">
    <source>
        <dbReference type="Pfam" id="PF04290"/>
    </source>
</evidence>
<dbReference type="InterPro" id="IPR055348">
    <property type="entry name" value="DctQ"/>
</dbReference>
<dbReference type="PANTHER" id="PTHR35011:SF11">
    <property type="entry name" value="TRAP TRANSPORTER SMALL PERMEASE PROTEIN"/>
    <property type="match status" value="1"/>
</dbReference>
<evidence type="ECO:0000256" key="9">
    <source>
        <dbReference type="RuleBase" id="RU369079"/>
    </source>
</evidence>
<dbReference type="InterPro" id="IPR007387">
    <property type="entry name" value="TRAP_DctQ"/>
</dbReference>
<feature type="transmembrane region" description="Helical" evidence="9">
    <location>
        <begin position="170"/>
        <end position="189"/>
    </location>
</feature>
<feature type="transmembrane region" description="Helical" evidence="9">
    <location>
        <begin position="126"/>
        <end position="150"/>
    </location>
</feature>
<comment type="function">
    <text evidence="9">Part of the tripartite ATP-independent periplasmic (TRAP) transport system.</text>
</comment>
<evidence type="ECO:0000313" key="11">
    <source>
        <dbReference type="EMBL" id="PPB80816.1"/>
    </source>
</evidence>
<evidence type="ECO:0000256" key="5">
    <source>
        <dbReference type="ARBA" id="ARBA00022692"/>
    </source>
</evidence>
<evidence type="ECO:0000256" key="3">
    <source>
        <dbReference type="ARBA" id="ARBA00022475"/>
    </source>
</evidence>
<feature type="transmembrane region" description="Helical" evidence="9">
    <location>
        <begin position="84"/>
        <end position="105"/>
    </location>
</feature>
<evidence type="ECO:0000256" key="1">
    <source>
        <dbReference type="ARBA" id="ARBA00004429"/>
    </source>
</evidence>
<comment type="caution">
    <text evidence="11">The sequence shown here is derived from an EMBL/GenBank/DDBJ whole genome shotgun (WGS) entry which is preliminary data.</text>
</comment>
<keyword evidence="7 9" id="KW-0472">Membrane</keyword>
<dbReference type="GO" id="GO:0005886">
    <property type="term" value="C:plasma membrane"/>
    <property type="evidence" value="ECO:0007669"/>
    <property type="project" value="UniProtKB-SubCell"/>
</dbReference>
<protein>
    <recommendedName>
        <fullName evidence="9">TRAP transporter small permease protein</fullName>
    </recommendedName>
</protein>
<dbReference type="PANTHER" id="PTHR35011">
    <property type="entry name" value="2,3-DIKETO-L-GULONATE TRAP TRANSPORTER SMALL PERMEASE PROTEIN YIAM"/>
    <property type="match status" value="1"/>
</dbReference>
<dbReference type="GO" id="GO:0015740">
    <property type="term" value="P:C4-dicarboxylate transport"/>
    <property type="evidence" value="ECO:0007669"/>
    <property type="project" value="TreeGrafter"/>
</dbReference>
<accession>A0A2S5JH20</accession>
<keyword evidence="4 9" id="KW-0997">Cell inner membrane</keyword>
<keyword evidence="6 9" id="KW-1133">Transmembrane helix</keyword>
<dbReference type="RefSeq" id="WP_245873111.1">
    <property type="nucleotide sequence ID" value="NZ_PRDS01000004.1"/>
</dbReference>
<comment type="subunit">
    <text evidence="9">The complex comprises the extracytoplasmic solute receptor protein and the two transmembrane proteins.</text>
</comment>
<feature type="domain" description="Tripartite ATP-independent periplasmic transporters DctQ component" evidence="10">
    <location>
        <begin position="65"/>
        <end position="192"/>
    </location>
</feature>
<comment type="similarity">
    <text evidence="8 9">Belongs to the TRAP transporter small permease family.</text>
</comment>
<keyword evidence="2 9" id="KW-0813">Transport</keyword>
<evidence type="ECO:0000256" key="6">
    <source>
        <dbReference type="ARBA" id="ARBA00022989"/>
    </source>
</evidence>